<protein>
    <submittedName>
        <fullName evidence="1">Uncharacterized protein</fullName>
    </submittedName>
</protein>
<evidence type="ECO:0000313" key="2">
    <source>
        <dbReference type="Proteomes" id="UP000236291"/>
    </source>
</evidence>
<dbReference type="EMBL" id="ASHM01199761">
    <property type="protein sequence ID" value="PNX66865.1"/>
    <property type="molecule type" value="Genomic_DNA"/>
</dbReference>
<sequence length="46" mass="5077">IYIAPQRRAKALDDINGHQVAAGKRLVSLDEQLLLIIPVSLTLQKP</sequence>
<dbReference type="Proteomes" id="UP000236291">
    <property type="component" value="Unassembled WGS sequence"/>
</dbReference>
<feature type="non-terminal residue" evidence="1">
    <location>
        <position position="1"/>
    </location>
</feature>
<proteinExistence type="predicted"/>
<gene>
    <name evidence="1" type="ORF">L195_g063252</name>
</gene>
<accession>A0A2K3KKN0</accession>
<organism evidence="1 2">
    <name type="scientific">Trifolium pratense</name>
    <name type="common">Red clover</name>
    <dbReference type="NCBI Taxonomy" id="57577"/>
    <lineage>
        <taxon>Eukaryota</taxon>
        <taxon>Viridiplantae</taxon>
        <taxon>Streptophyta</taxon>
        <taxon>Embryophyta</taxon>
        <taxon>Tracheophyta</taxon>
        <taxon>Spermatophyta</taxon>
        <taxon>Magnoliopsida</taxon>
        <taxon>eudicotyledons</taxon>
        <taxon>Gunneridae</taxon>
        <taxon>Pentapetalae</taxon>
        <taxon>rosids</taxon>
        <taxon>fabids</taxon>
        <taxon>Fabales</taxon>
        <taxon>Fabaceae</taxon>
        <taxon>Papilionoideae</taxon>
        <taxon>50 kb inversion clade</taxon>
        <taxon>NPAAA clade</taxon>
        <taxon>Hologalegina</taxon>
        <taxon>IRL clade</taxon>
        <taxon>Trifolieae</taxon>
        <taxon>Trifolium</taxon>
    </lineage>
</organism>
<dbReference type="AlphaFoldDB" id="A0A2K3KKN0"/>
<comment type="caution">
    <text evidence="1">The sequence shown here is derived from an EMBL/GenBank/DDBJ whole genome shotgun (WGS) entry which is preliminary data.</text>
</comment>
<evidence type="ECO:0000313" key="1">
    <source>
        <dbReference type="EMBL" id="PNX66865.1"/>
    </source>
</evidence>
<name>A0A2K3KKN0_TRIPR</name>
<reference evidence="1 2" key="1">
    <citation type="journal article" date="2014" name="Am. J. Bot.">
        <title>Genome assembly and annotation for red clover (Trifolium pratense; Fabaceae).</title>
        <authorList>
            <person name="Istvanek J."/>
            <person name="Jaros M."/>
            <person name="Krenek A."/>
            <person name="Repkova J."/>
        </authorList>
    </citation>
    <scope>NUCLEOTIDE SEQUENCE [LARGE SCALE GENOMIC DNA]</scope>
    <source>
        <strain evidence="2">cv. Tatra</strain>
        <tissue evidence="1">Young leaves</tissue>
    </source>
</reference>
<reference evidence="1 2" key="2">
    <citation type="journal article" date="2017" name="Front. Plant Sci.">
        <title>Gene Classification and Mining of Molecular Markers Useful in Red Clover (Trifolium pratense) Breeding.</title>
        <authorList>
            <person name="Istvanek J."/>
            <person name="Dluhosova J."/>
            <person name="Dluhos P."/>
            <person name="Patkova L."/>
            <person name="Nedelnik J."/>
            <person name="Repkova J."/>
        </authorList>
    </citation>
    <scope>NUCLEOTIDE SEQUENCE [LARGE SCALE GENOMIC DNA]</scope>
    <source>
        <strain evidence="2">cv. Tatra</strain>
        <tissue evidence="1">Young leaves</tissue>
    </source>
</reference>